<dbReference type="Proteomes" id="UP000283530">
    <property type="component" value="Unassembled WGS sequence"/>
</dbReference>
<accession>A0A3S3NKB1</accession>
<comment type="similarity">
    <text evidence="1">Belongs to the UDP-glycosyltransferase family.</text>
</comment>
<protein>
    <submittedName>
        <fullName evidence="6">UDP-glycosyltransferase 73D1</fullName>
    </submittedName>
</protein>
<evidence type="ECO:0000256" key="2">
    <source>
        <dbReference type="ARBA" id="ARBA00022676"/>
    </source>
</evidence>
<evidence type="ECO:0000313" key="6">
    <source>
        <dbReference type="EMBL" id="RWR93826.1"/>
    </source>
</evidence>
<evidence type="ECO:0000256" key="3">
    <source>
        <dbReference type="ARBA" id="ARBA00022679"/>
    </source>
</evidence>
<keyword evidence="7" id="KW-1185">Reference proteome</keyword>
<dbReference type="Gene3D" id="3.40.50.2000">
    <property type="entry name" value="Glycogen Phosphorylase B"/>
    <property type="match status" value="2"/>
</dbReference>
<dbReference type="Pfam" id="PF00201">
    <property type="entry name" value="UDPGT"/>
    <property type="match status" value="1"/>
</dbReference>
<gene>
    <name evidence="6" type="ORF">CKAN_02310200</name>
</gene>
<organism evidence="6 7">
    <name type="scientific">Cinnamomum micranthum f. kanehirae</name>
    <dbReference type="NCBI Taxonomy" id="337451"/>
    <lineage>
        <taxon>Eukaryota</taxon>
        <taxon>Viridiplantae</taxon>
        <taxon>Streptophyta</taxon>
        <taxon>Embryophyta</taxon>
        <taxon>Tracheophyta</taxon>
        <taxon>Spermatophyta</taxon>
        <taxon>Magnoliopsida</taxon>
        <taxon>Magnoliidae</taxon>
        <taxon>Laurales</taxon>
        <taxon>Lauraceae</taxon>
        <taxon>Cinnamomum</taxon>
    </lineage>
</organism>
<dbReference type="PANTHER" id="PTHR48047">
    <property type="entry name" value="GLYCOSYLTRANSFERASE"/>
    <property type="match status" value="1"/>
</dbReference>
<dbReference type="STRING" id="337451.A0A3S3NKB1"/>
<evidence type="ECO:0000313" key="7">
    <source>
        <dbReference type="Proteomes" id="UP000283530"/>
    </source>
</evidence>
<feature type="compositionally biased region" description="Basic and acidic residues" evidence="4">
    <location>
        <begin position="406"/>
        <end position="424"/>
    </location>
</feature>
<evidence type="ECO:0000256" key="5">
    <source>
        <dbReference type="SAM" id="SignalP"/>
    </source>
</evidence>
<feature type="chain" id="PRO_5018664169" evidence="5">
    <location>
        <begin position="24"/>
        <end position="471"/>
    </location>
</feature>
<keyword evidence="3 6" id="KW-0808">Transferase</keyword>
<dbReference type="EMBL" id="QPKB01000010">
    <property type="protein sequence ID" value="RWR93826.1"/>
    <property type="molecule type" value="Genomic_DNA"/>
</dbReference>
<dbReference type="OrthoDB" id="5835829at2759"/>
<keyword evidence="5" id="KW-0732">Signal</keyword>
<dbReference type="InterPro" id="IPR002213">
    <property type="entry name" value="UDP_glucos_trans"/>
</dbReference>
<comment type="caution">
    <text evidence="6">The sequence shown here is derived from an EMBL/GenBank/DDBJ whole genome shotgun (WGS) entry which is preliminary data.</text>
</comment>
<proteinExistence type="inferred from homology"/>
<dbReference type="PANTHER" id="PTHR48047:SF182">
    <property type="entry name" value="GLYCOSYLTRANSFERASE"/>
    <property type="match status" value="1"/>
</dbReference>
<feature type="region of interest" description="Disordered" evidence="4">
    <location>
        <begin position="402"/>
        <end position="426"/>
    </location>
</feature>
<dbReference type="GO" id="GO:0035251">
    <property type="term" value="F:UDP-glucosyltransferase activity"/>
    <property type="evidence" value="ECO:0007669"/>
    <property type="project" value="TreeGrafter"/>
</dbReference>
<feature type="signal peptide" evidence="5">
    <location>
        <begin position="1"/>
        <end position="23"/>
    </location>
</feature>
<name>A0A3S3NKB1_9MAGN</name>
<evidence type="ECO:0000256" key="1">
    <source>
        <dbReference type="ARBA" id="ARBA00009995"/>
    </source>
</evidence>
<dbReference type="CDD" id="cd03784">
    <property type="entry name" value="GT1_Gtf-like"/>
    <property type="match status" value="1"/>
</dbReference>
<dbReference type="AlphaFoldDB" id="A0A3S3NKB1"/>
<dbReference type="FunFam" id="3.40.50.2000:FF:000431">
    <property type="entry name" value="UDP-glycosyltransferase 90A1"/>
    <property type="match status" value="1"/>
</dbReference>
<keyword evidence="2" id="KW-0328">Glycosyltransferase</keyword>
<reference evidence="6 7" key="1">
    <citation type="journal article" date="2019" name="Nat. Plants">
        <title>Stout camphor tree genome fills gaps in understanding of flowering plant genome evolution.</title>
        <authorList>
            <person name="Chaw S.M."/>
            <person name="Liu Y.C."/>
            <person name="Wu Y.W."/>
            <person name="Wang H.Y."/>
            <person name="Lin C.I."/>
            <person name="Wu C.S."/>
            <person name="Ke H.M."/>
            <person name="Chang L.Y."/>
            <person name="Hsu C.Y."/>
            <person name="Yang H.T."/>
            <person name="Sudianto E."/>
            <person name="Hsu M.H."/>
            <person name="Wu K.P."/>
            <person name="Wang L.N."/>
            <person name="Leebens-Mack J.H."/>
            <person name="Tsai I.J."/>
        </authorList>
    </citation>
    <scope>NUCLEOTIDE SEQUENCE [LARGE SCALE GENOMIC DNA]</scope>
    <source>
        <strain evidence="7">cv. Chaw 1501</strain>
        <tissue evidence="6">Young leaves</tissue>
    </source>
</reference>
<sequence>MAQGHMIPMVDMACLFAKRGVLATIITTPFNAVRFMTTIDRANESGLPIQLIQLPFPNKEAGLPDGCENCDNIPSPELVSNFFTALNFLQNPVEQFLEGIHPIPNCIISDMLLPWTSETARKLGIPRLLFQGPCCYALLFAHNLRQYRPFESAASEHEPFVVPGLHHQIEITKAQCPIEIVGRSFFDKHSSRIEEANNTCFGIVSNSFHELEPEYVEKYQEVTGKKVWTIGPVSLCNKETSDMAARGNKASISGSQCLTWLDSKKANSVIYACFGSVSYVFPSQLIEIGLGLEASNRPFIWVIRRSGDTSTQILILSHRAIGGFLTHCGWNSTLEGVCAGVPMLTWPVFAEQFFNEKWIVQVQRIGVSVGAKATVNWGQEKVGEIVQKEEIVTAIERLMDEGEEGEERRKRTRELGEKAKRAMEEGGSSYNNMTHLIEELLDHILVGNGHMSQQVLVMVESIGANNNRQLL</sequence>
<dbReference type="FunFam" id="3.40.50.2000:FF:000071">
    <property type="entry name" value="Glycosyltransferase"/>
    <property type="match status" value="1"/>
</dbReference>
<evidence type="ECO:0000256" key="4">
    <source>
        <dbReference type="SAM" id="MobiDB-lite"/>
    </source>
</evidence>
<dbReference type="SUPFAM" id="SSF53756">
    <property type="entry name" value="UDP-Glycosyltransferase/glycogen phosphorylase"/>
    <property type="match status" value="1"/>
</dbReference>